<dbReference type="AlphaFoldDB" id="A0A4Q9PXY5"/>
<feature type="compositionally biased region" description="Polar residues" evidence="1">
    <location>
        <begin position="321"/>
        <end position="330"/>
    </location>
</feature>
<name>A0A4Q9PXY5_9APHY</name>
<gene>
    <name evidence="3" type="ORF">BD310DRAFT_413596</name>
</gene>
<feature type="transmembrane region" description="Helical" evidence="2">
    <location>
        <begin position="255"/>
        <end position="278"/>
    </location>
</feature>
<feature type="transmembrane region" description="Helical" evidence="2">
    <location>
        <begin position="117"/>
        <end position="134"/>
    </location>
</feature>
<feature type="transmembrane region" description="Helical" evidence="2">
    <location>
        <begin position="224"/>
        <end position="249"/>
    </location>
</feature>
<organism evidence="3 4">
    <name type="scientific">Dichomitus squalens</name>
    <dbReference type="NCBI Taxonomy" id="114155"/>
    <lineage>
        <taxon>Eukaryota</taxon>
        <taxon>Fungi</taxon>
        <taxon>Dikarya</taxon>
        <taxon>Basidiomycota</taxon>
        <taxon>Agaricomycotina</taxon>
        <taxon>Agaricomycetes</taxon>
        <taxon>Polyporales</taxon>
        <taxon>Polyporaceae</taxon>
        <taxon>Dichomitus</taxon>
    </lineage>
</organism>
<feature type="transmembrane region" description="Helical" evidence="2">
    <location>
        <begin position="44"/>
        <end position="63"/>
    </location>
</feature>
<keyword evidence="2" id="KW-1133">Transmembrane helix</keyword>
<feature type="transmembrane region" description="Helical" evidence="2">
    <location>
        <begin position="92"/>
        <end position="110"/>
    </location>
</feature>
<dbReference type="Proteomes" id="UP000292082">
    <property type="component" value="Unassembled WGS sequence"/>
</dbReference>
<dbReference type="EMBL" id="ML145114">
    <property type="protein sequence ID" value="TBU59396.1"/>
    <property type="molecule type" value="Genomic_DNA"/>
</dbReference>
<evidence type="ECO:0000313" key="4">
    <source>
        <dbReference type="Proteomes" id="UP000292082"/>
    </source>
</evidence>
<reference evidence="3 4" key="1">
    <citation type="submission" date="2019-01" db="EMBL/GenBank/DDBJ databases">
        <title>Draft genome sequences of three monokaryotic isolates of the white-rot basidiomycete fungus Dichomitus squalens.</title>
        <authorList>
            <consortium name="DOE Joint Genome Institute"/>
            <person name="Lopez S.C."/>
            <person name="Andreopoulos B."/>
            <person name="Pangilinan J."/>
            <person name="Lipzen A."/>
            <person name="Riley R."/>
            <person name="Ahrendt S."/>
            <person name="Ng V."/>
            <person name="Barry K."/>
            <person name="Daum C."/>
            <person name="Grigoriev I.V."/>
            <person name="Hilden K.S."/>
            <person name="Makela M.R."/>
            <person name="de Vries R.P."/>
        </authorList>
    </citation>
    <scope>NUCLEOTIDE SEQUENCE [LARGE SCALE GENOMIC DNA]</scope>
    <source>
        <strain evidence="3 4">CBS 464.89</strain>
    </source>
</reference>
<keyword evidence="2" id="KW-0472">Membrane</keyword>
<accession>A0A4Q9PXY5</accession>
<keyword evidence="4" id="KW-1185">Reference proteome</keyword>
<proteinExistence type="predicted"/>
<evidence type="ECO:0000256" key="2">
    <source>
        <dbReference type="SAM" id="Phobius"/>
    </source>
</evidence>
<feature type="region of interest" description="Disordered" evidence="1">
    <location>
        <begin position="306"/>
        <end position="330"/>
    </location>
</feature>
<protein>
    <submittedName>
        <fullName evidence="3">Uncharacterized protein</fullName>
    </submittedName>
</protein>
<sequence length="330" mass="35581">MLSNDLAALIGFACESALWGANAILFVVSIILLRRRGKRTNLSLPVVAAHCALFSGCTVHFALEFNHFYTTLRTIGVDGYANETHALVGADIFISLCDLIGDYILIYWCWMMWGRNYWVVILPSLTAIAGFGAYSRTLGLYVLTTMPPPRAACIMEVVHLVVTTDPTSPVPPTDLVPLTLAGYSLPLCTNVMATGLISFRIWSKSRRTSSPHRTPKSERTFEHNGLAVIVESGLLYLIAQLTYVVLIAIPHPAEGIIAVMAVQIYGIAPALIIIRVLLGAAAKPAYETSAIPMALASAQVTKDTTKTLRGDGESSEVDVSELTSNAADAV</sequence>
<feature type="transmembrane region" description="Helical" evidence="2">
    <location>
        <begin position="180"/>
        <end position="203"/>
    </location>
</feature>
<feature type="transmembrane region" description="Helical" evidence="2">
    <location>
        <begin position="6"/>
        <end position="32"/>
    </location>
</feature>
<evidence type="ECO:0000256" key="1">
    <source>
        <dbReference type="SAM" id="MobiDB-lite"/>
    </source>
</evidence>
<keyword evidence="2" id="KW-0812">Transmembrane</keyword>
<evidence type="ECO:0000313" key="3">
    <source>
        <dbReference type="EMBL" id="TBU59396.1"/>
    </source>
</evidence>